<dbReference type="Proteomes" id="UP001165653">
    <property type="component" value="Unassembled WGS sequence"/>
</dbReference>
<proteinExistence type="predicted"/>
<evidence type="ECO:0000313" key="1">
    <source>
        <dbReference type="EMBL" id="MCW1912094.1"/>
    </source>
</evidence>
<evidence type="ECO:0000313" key="2">
    <source>
        <dbReference type="Proteomes" id="UP001165653"/>
    </source>
</evidence>
<name>A0ABT3FWY6_9BACT</name>
<reference evidence="1" key="1">
    <citation type="submission" date="2022-10" db="EMBL/GenBank/DDBJ databases">
        <title>Luteolibacter sp. GHJ8, whole genome shotgun sequencing project.</title>
        <authorList>
            <person name="Zhao G."/>
            <person name="Shen L."/>
        </authorList>
    </citation>
    <scope>NUCLEOTIDE SEQUENCE</scope>
    <source>
        <strain evidence="1">GHJ8</strain>
    </source>
</reference>
<dbReference type="EMBL" id="JAPDDR010000001">
    <property type="protein sequence ID" value="MCW1912094.1"/>
    <property type="molecule type" value="Genomic_DNA"/>
</dbReference>
<accession>A0ABT3FWY6</accession>
<keyword evidence="2" id="KW-1185">Reference proteome</keyword>
<dbReference type="RefSeq" id="WP_264510171.1">
    <property type="nucleotide sequence ID" value="NZ_JAPDDR010000001.1"/>
</dbReference>
<comment type="caution">
    <text evidence="1">The sequence shown here is derived from an EMBL/GenBank/DDBJ whole genome shotgun (WGS) entry which is preliminary data.</text>
</comment>
<organism evidence="1 2">
    <name type="scientific">Luteolibacter rhizosphaerae</name>
    <dbReference type="NCBI Taxonomy" id="2989719"/>
    <lineage>
        <taxon>Bacteria</taxon>
        <taxon>Pseudomonadati</taxon>
        <taxon>Verrucomicrobiota</taxon>
        <taxon>Verrucomicrobiia</taxon>
        <taxon>Verrucomicrobiales</taxon>
        <taxon>Verrucomicrobiaceae</taxon>
        <taxon>Luteolibacter</taxon>
    </lineage>
</organism>
<gene>
    <name evidence="1" type="ORF">OJ996_00815</name>
</gene>
<sequence>MAVKMLPSSLVALLRGALLLGTLAGISFGQEKPLPAPKAIGAIVEFKDPTAERGKMAVDYSYGADQRLILVIRGVEMNGAAHTNAAKTVGGELAVKGNQIQISPEEIYGPDGAVETIRVYTLRYIVPNVQPGIYRLIHDDSKAEGEDRVIDISLDLKKPGKKTLLVDGKIVPPSPPVIIKQDEI</sequence>
<protein>
    <submittedName>
        <fullName evidence="1">Uncharacterized protein</fullName>
    </submittedName>
</protein>